<dbReference type="Pfam" id="PF06214">
    <property type="entry name" value="SLAM"/>
    <property type="match status" value="1"/>
</dbReference>
<keyword evidence="4" id="KW-0325">Glycoprotein</keyword>
<evidence type="ECO:0000259" key="5">
    <source>
        <dbReference type="PROSITE" id="PS50835"/>
    </source>
</evidence>
<evidence type="ECO:0000313" key="7">
    <source>
        <dbReference type="Proteomes" id="UP000028990"/>
    </source>
</evidence>
<gene>
    <name evidence="6" type="ORF">H920_20476</name>
</gene>
<dbReference type="GO" id="GO:0016020">
    <property type="term" value="C:membrane"/>
    <property type="evidence" value="ECO:0007669"/>
    <property type="project" value="UniProtKB-SubCell"/>
</dbReference>
<dbReference type="STRING" id="885580.ENSFDAP00000007952"/>
<dbReference type="SUPFAM" id="SSF48726">
    <property type="entry name" value="Immunoglobulin"/>
    <property type="match status" value="3"/>
</dbReference>
<dbReference type="PANTHER" id="PTHR12080">
    <property type="entry name" value="SIGNALING LYMPHOCYTIC ACTIVATION MOLECULE"/>
    <property type="match status" value="1"/>
</dbReference>
<dbReference type="eggNOG" id="ENOG502SVMG">
    <property type="taxonomic scope" value="Eukaryota"/>
</dbReference>
<accession>A0A091D5K5</accession>
<evidence type="ECO:0000256" key="2">
    <source>
        <dbReference type="ARBA" id="ARBA00022729"/>
    </source>
</evidence>
<dbReference type="GO" id="GO:0038023">
    <property type="term" value="F:signaling receptor activity"/>
    <property type="evidence" value="ECO:0007669"/>
    <property type="project" value="InterPro"/>
</dbReference>
<feature type="domain" description="Ig-like" evidence="5">
    <location>
        <begin position="100"/>
        <end position="178"/>
    </location>
</feature>
<dbReference type="InterPro" id="IPR015631">
    <property type="entry name" value="CD2/SLAM_rcpt"/>
</dbReference>
<dbReference type="InterPro" id="IPR013783">
    <property type="entry name" value="Ig-like_fold"/>
</dbReference>
<reference evidence="6 7" key="1">
    <citation type="submission" date="2013-11" db="EMBL/GenBank/DDBJ databases">
        <title>The Damaraland mole rat (Fukomys damarensis) genome and evolution of African mole rats.</title>
        <authorList>
            <person name="Gladyshev V.N."/>
            <person name="Fang X."/>
        </authorList>
    </citation>
    <scope>NUCLEOTIDE SEQUENCE [LARGE SCALE GENOMIC DNA]</scope>
    <source>
        <tissue evidence="6">Liver</tissue>
    </source>
</reference>
<evidence type="ECO:0000256" key="1">
    <source>
        <dbReference type="ARBA" id="ARBA00004370"/>
    </source>
</evidence>
<keyword evidence="3" id="KW-0472">Membrane</keyword>
<evidence type="ECO:0000256" key="3">
    <source>
        <dbReference type="ARBA" id="ARBA00023136"/>
    </source>
</evidence>
<dbReference type="InterPro" id="IPR010407">
    <property type="entry name" value="Sig_lymph_act_molc_N"/>
</dbReference>
<dbReference type="InterPro" id="IPR007110">
    <property type="entry name" value="Ig-like_dom"/>
</dbReference>
<feature type="non-terminal residue" evidence="6">
    <location>
        <position position="1"/>
    </location>
</feature>
<name>A0A091D5K5_FUKDA</name>
<sequence length="403" mass="45484">ITKATGSNVTLQSSKKLLDNFTHGTWFYTTNQKIMEWDPKEVYSFNTKFKHRIRLDNQSGALHIYNVQKSDSSTYILRVSKEDEDEREIKIILKVFDTVPEFVIKTEMIKEVGDICYMNLSCKIPDPSAGYIWYGDSGPLPKELHRSELEVTLTPQNQSKFYTCQISNPVSSKNDTIYFLPPCTLGGSQKNCPVSVQQLGRNVLLPLTDEQINKSMNKSNRILVMISKSPEDSVKRKIMSLSLRERSSSDYVERGYQFHLENLSLGILGSRKEHEGWYSMNLEENVQIHSFCVQLKLYEQVSTPEIQVLNRTQESHNGTCSLTIACTVQQGDHVAYNWSEEGGTHLPSPANSSHLLFLTLGPQHADNFYICTASNPVSSRSQAFNLWSRCSSDPAAGECPGGS</sequence>
<proteinExistence type="predicted"/>
<keyword evidence="7" id="KW-1185">Reference proteome</keyword>
<dbReference type="GO" id="GO:0009986">
    <property type="term" value="C:cell surface"/>
    <property type="evidence" value="ECO:0007669"/>
    <property type="project" value="InterPro"/>
</dbReference>
<evidence type="ECO:0000256" key="4">
    <source>
        <dbReference type="ARBA" id="ARBA00023180"/>
    </source>
</evidence>
<protein>
    <submittedName>
        <fullName evidence="6">Signaling lymphocytic activation molecule</fullName>
    </submittedName>
</protein>
<dbReference type="PROSITE" id="PS50835">
    <property type="entry name" value="IG_LIKE"/>
    <property type="match status" value="2"/>
</dbReference>
<dbReference type="EMBL" id="KN125499">
    <property type="protein sequence ID" value="KFO18141.1"/>
    <property type="molecule type" value="Genomic_DNA"/>
</dbReference>
<dbReference type="PANTHER" id="PTHR12080:SF134">
    <property type="entry name" value="CD48 ANTIGEN"/>
    <property type="match status" value="1"/>
</dbReference>
<dbReference type="InterPro" id="IPR036179">
    <property type="entry name" value="Ig-like_dom_sf"/>
</dbReference>
<dbReference type="Proteomes" id="UP000028990">
    <property type="component" value="Unassembled WGS sequence"/>
</dbReference>
<organism evidence="6 7">
    <name type="scientific">Fukomys damarensis</name>
    <name type="common">Damaraland mole rat</name>
    <name type="synonym">Cryptomys damarensis</name>
    <dbReference type="NCBI Taxonomy" id="885580"/>
    <lineage>
        <taxon>Eukaryota</taxon>
        <taxon>Metazoa</taxon>
        <taxon>Chordata</taxon>
        <taxon>Craniata</taxon>
        <taxon>Vertebrata</taxon>
        <taxon>Euteleostomi</taxon>
        <taxon>Mammalia</taxon>
        <taxon>Eutheria</taxon>
        <taxon>Euarchontoglires</taxon>
        <taxon>Glires</taxon>
        <taxon>Rodentia</taxon>
        <taxon>Hystricomorpha</taxon>
        <taxon>Bathyergidae</taxon>
        <taxon>Fukomys</taxon>
    </lineage>
</organism>
<dbReference type="Gene3D" id="2.60.40.10">
    <property type="entry name" value="Immunoglobulins"/>
    <property type="match status" value="4"/>
</dbReference>
<keyword evidence="2" id="KW-0732">Signal</keyword>
<dbReference type="AlphaFoldDB" id="A0A091D5K5"/>
<comment type="subcellular location">
    <subcellularLocation>
        <location evidence="1">Membrane</location>
    </subcellularLocation>
</comment>
<dbReference type="GO" id="GO:0046649">
    <property type="term" value="P:lymphocyte activation"/>
    <property type="evidence" value="ECO:0007669"/>
    <property type="project" value="InterPro"/>
</dbReference>
<evidence type="ECO:0000313" key="6">
    <source>
        <dbReference type="EMBL" id="KFO18141.1"/>
    </source>
</evidence>
<feature type="domain" description="Ig-like" evidence="5">
    <location>
        <begin position="304"/>
        <end position="385"/>
    </location>
</feature>